<sequence>MFWRFGFHNPSVIDTLLDRGDVKLDEVLEEEDLLQEAKSHNQKLVDFLVKPDNLCLLIHYITAPDLEGNKRLKYPFLASEIMACEIPQILDAVVLEHRPLLESLWAYLDRPAAPRRRFGASDETEVGLDSMQASYFCKVISILMAKQTAEMLKFITAKPENIKKLLAHLQTSSIMDLLLTLIRMEELEEGKGIIQWLNDYGLLEDLIDRLDPYLDDDEHSIAQQCICEIIRMSQTSVQDSPSIGVNDIIIKLKSQPVMKKLTMFMLNTEAPNSTSALINGITIIIDLIRHNNSDVENDSSLNGNYGCQTSQIMRDMPVSLADMLKVLSDHVGDFNQLLLDPKSIKKSVSNAMGEQASLGFERLRICELFAELLHCSNMSNLNTTALNESLTPESPNPDQTQKSDENTKDDKPKPAHDNDDDLFSIGDYLKQKYVEHKVMPICVDLFFSFPWNNVLHYVVYDMLHQVFNGRVDKGLNRSLIISILKDGQLTDWIIKAQKLNDIESAKRKGTRLGYMGHLTFISDEIVKVFEGYPESILNTVKDDIDLDAWNKYCSGELRDTKERDRLPLGGARPNDDPDHISDDDEEGDEEDDSRGVPSQFSRYLVHHVSQEKLTEEYAEEGTDRWINTRDSNDNKIDEEEPESNKIITDWTRGFQQFPHTNTLHRTQSHHPGDNYEDEDEDVDDDEYDHLADTTERQRRANIRRGITVLATAEVKKQQQQQKEQQLKLQQQKEAEQQDNEDFGDFVSGSEVDLNKTMVSGLKDIDLSQVVQSPLPPPLPTWNDQHYVRAVKTKEEERGKIKDFCLDDEEQEGEI</sequence>
<accession>A0ABR3AM67</accession>
<feature type="region of interest" description="Disordered" evidence="3">
    <location>
        <begin position="662"/>
        <end position="683"/>
    </location>
</feature>
<dbReference type="InterPro" id="IPR007587">
    <property type="entry name" value="SAPS"/>
</dbReference>
<dbReference type="Proteomes" id="UP001448207">
    <property type="component" value="Unassembled WGS sequence"/>
</dbReference>
<feature type="compositionally biased region" description="Polar residues" evidence="3">
    <location>
        <begin position="387"/>
        <end position="400"/>
    </location>
</feature>
<evidence type="ECO:0000256" key="3">
    <source>
        <dbReference type="SAM" id="MobiDB-lite"/>
    </source>
</evidence>
<feature type="compositionally biased region" description="Acidic residues" evidence="3">
    <location>
        <begin position="581"/>
        <end position="592"/>
    </location>
</feature>
<comment type="similarity">
    <text evidence="1">Belongs to the SAPS family.</text>
</comment>
<dbReference type="PANTHER" id="PTHR12634">
    <property type="entry name" value="SIT4 YEAST -ASSOCIATING PROTEIN-RELATED"/>
    <property type="match status" value="1"/>
</dbReference>
<feature type="compositionally biased region" description="Basic and acidic residues" evidence="3">
    <location>
        <begin position="401"/>
        <end position="417"/>
    </location>
</feature>
<organism evidence="4 5">
    <name type="scientific">Phycomyces blakesleeanus</name>
    <dbReference type="NCBI Taxonomy" id="4837"/>
    <lineage>
        <taxon>Eukaryota</taxon>
        <taxon>Fungi</taxon>
        <taxon>Fungi incertae sedis</taxon>
        <taxon>Mucoromycota</taxon>
        <taxon>Mucoromycotina</taxon>
        <taxon>Mucoromycetes</taxon>
        <taxon>Mucorales</taxon>
        <taxon>Phycomycetaceae</taxon>
        <taxon>Phycomyces</taxon>
    </lineage>
</organism>
<reference evidence="4 5" key="1">
    <citation type="submission" date="2024-04" db="EMBL/GenBank/DDBJ databases">
        <title>Symmetric and asymmetric DNA N6-adenine methylation regulates different biological responses in Mucorales.</title>
        <authorList>
            <consortium name="Lawrence Berkeley National Laboratory"/>
            <person name="Lax C."/>
            <person name="Mondo S.J."/>
            <person name="Osorio-Concepcion M."/>
            <person name="Muszewska A."/>
            <person name="Corrochano-Luque M."/>
            <person name="Gutierrez G."/>
            <person name="Riley R."/>
            <person name="Lipzen A."/>
            <person name="Guo J."/>
            <person name="Hundley H."/>
            <person name="Amirebrahimi M."/>
            <person name="Ng V."/>
            <person name="Lorenzo-Gutierrez D."/>
            <person name="Binder U."/>
            <person name="Yang J."/>
            <person name="Song Y."/>
            <person name="Canovas D."/>
            <person name="Navarro E."/>
            <person name="Freitag M."/>
            <person name="Gabaldon T."/>
            <person name="Grigoriev I.V."/>
            <person name="Corrochano L.M."/>
            <person name="Nicolas F.E."/>
            <person name="Garre V."/>
        </authorList>
    </citation>
    <scope>NUCLEOTIDE SEQUENCE [LARGE SCALE GENOMIC DNA]</scope>
    <source>
        <strain evidence="4 5">L51</strain>
    </source>
</reference>
<dbReference type="Pfam" id="PF04499">
    <property type="entry name" value="SAPS"/>
    <property type="match status" value="1"/>
</dbReference>
<keyword evidence="2" id="KW-0131">Cell cycle</keyword>
<gene>
    <name evidence="4" type="ORF">J3Q64DRAFT_1684267</name>
</gene>
<name>A0ABR3AM67_PHYBL</name>
<evidence type="ECO:0000256" key="1">
    <source>
        <dbReference type="ARBA" id="ARBA00006180"/>
    </source>
</evidence>
<keyword evidence="5" id="KW-1185">Reference proteome</keyword>
<feature type="compositionally biased region" description="Low complexity" evidence="3">
    <location>
        <begin position="717"/>
        <end position="729"/>
    </location>
</feature>
<evidence type="ECO:0000313" key="5">
    <source>
        <dbReference type="Proteomes" id="UP001448207"/>
    </source>
</evidence>
<feature type="region of interest" description="Disordered" evidence="3">
    <location>
        <begin position="717"/>
        <end position="747"/>
    </location>
</feature>
<feature type="region of interest" description="Disordered" evidence="3">
    <location>
        <begin position="387"/>
        <end position="419"/>
    </location>
</feature>
<feature type="region of interest" description="Disordered" evidence="3">
    <location>
        <begin position="563"/>
        <end position="603"/>
    </location>
</feature>
<dbReference type="EMBL" id="JBCLYO010000029">
    <property type="protein sequence ID" value="KAL0076930.1"/>
    <property type="molecule type" value="Genomic_DNA"/>
</dbReference>
<protein>
    <submittedName>
        <fullName evidence="4">SIT4 phosphatase-associated protein-domain-containing protein</fullName>
    </submittedName>
</protein>
<dbReference type="PANTHER" id="PTHR12634:SF8">
    <property type="entry name" value="FIERY MOUNTAIN, ISOFORM D"/>
    <property type="match status" value="1"/>
</dbReference>
<evidence type="ECO:0000256" key="2">
    <source>
        <dbReference type="ARBA" id="ARBA00023306"/>
    </source>
</evidence>
<evidence type="ECO:0000313" key="4">
    <source>
        <dbReference type="EMBL" id="KAL0076930.1"/>
    </source>
</evidence>
<feature type="compositionally biased region" description="Acidic residues" evidence="3">
    <location>
        <begin position="674"/>
        <end position="683"/>
    </location>
</feature>
<proteinExistence type="inferred from homology"/>
<comment type="caution">
    <text evidence="4">The sequence shown here is derived from an EMBL/GenBank/DDBJ whole genome shotgun (WGS) entry which is preliminary data.</text>
</comment>